<proteinExistence type="predicted"/>
<protein>
    <submittedName>
        <fullName evidence="1">Uncharacterized protein</fullName>
    </submittedName>
</protein>
<dbReference type="AlphaFoldDB" id="A0A7J7JPR1"/>
<accession>A0A7J7JPR1</accession>
<evidence type="ECO:0000313" key="1">
    <source>
        <dbReference type="EMBL" id="KAF6028320.1"/>
    </source>
</evidence>
<comment type="caution">
    <text evidence="1">The sequence shown here is derived from an EMBL/GenBank/DDBJ whole genome shotgun (WGS) entry which is preliminary data.</text>
</comment>
<dbReference type="Proteomes" id="UP000593567">
    <property type="component" value="Unassembled WGS sequence"/>
</dbReference>
<dbReference type="EMBL" id="VXIV02001963">
    <property type="protein sequence ID" value="KAF6028320.1"/>
    <property type="molecule type" value="Genomic_DNA"/>
</dbReference>
<gene>
    <name evidence="1" type="ORF">EB796_013371</name>
</gene>
<evidence type="ECO:0000313" key="2">
    <source>
        <dbReference type="Proteomes" id="UP000593567"/>
    </source>
</evidence>
<name>A0A7J7JPR1_BUGNE</name>
<keyword evidence="2" id="KW-1185">Reference proteome</keyword>
<organism evidence="1 2">
    <name type="scientific">Bugula neritina</name>
    <name type="common">Brown bryozoan</name>
    <name type="synonym">Sertularia neritina</name>
    <dbReference type="NCBI Taxonomy" id="10212"/>
    <lineage>
        <taxon>Eukaryota</taxon>
        <taxon>Metazoa</taxon>
        <taxon>Spiralia</taxon>
        <taxon>Lophotrochozoa</taxon>
        <taxon>Bryozoa</taxon>
        <taxon>Gymnolaemata</taxon>
        <taxon>Cheilostomatida</taxon>
        <taxon>Flustrina</taxon>
        <taxon>Buguloidea</taxon>
        <taxon>Bugulidae</taxon>
        <taxon>Bugula</taxon>
    </lineage>
</organism>
<reference evidence="1" key="1">
    <citation type="submission" date="2020-06" db="EMBL/GenBank/DDBJ databases">
        <title>Draft genome of Bugula neritina, a colonial animal packing powerful symbionts and potential medicines.</title>
        <authorList>
            <person name="Rayko M."/>
        </authorList>
    </citation>
    <scope>NUCLEOTIDE SEQUENCE [LARGE SCALE GENOMIC DNA]</scope>
    <source>
        <strain evidence="1">Kwan_BN1</strain>
    </source>
</reference>
<sequence length="145" mass="17013">MYSCACVPKWLCGHPECTSRYSSKAGCSQYQRHAHTEWYSQKVGREQEVVEECKNRTVWERDELVELAHDWVELELAYPVKTKLYRALHERHPNRSPEAIRARARYENFNQMLDDARLARDTNSVGASTCYNTAKLLSRHVSNYM</sequence>